<dbReference type="Pfam" id="PF16064">
    <property type="entry name" value="DUF4806"/>
    <property type="match status" value="1"/>
</dbReference>
<dbReference type="eggNOG" id="ENOG502TDQV">
    <property type="taxonomic scope" value="Eukaryota"/>
</dbReference>
<evidence type="ECO:0000313" key="5">
    <source>
        <dbReference type="RefSeq" id="XP_005179313.2"/>
    </source>
</evidence>
<dbReference type="GeneID" id="101897156"/>
<evidence type="ECO:0000256" key="2">
    <source>
        <dbReference type="SAM" id="MobiDB-lite"/>
    </source>
</evidence>
<dbReference type="RefSeq" id="XP_005179313.2">
    <property type="nucleotide sequence ID" value="XM_005179256.4"/>
</dbReference>
<evidence type="ECO:0000256" key="1">
    <source>
        <dbReference type="SAM" id="Coils"/>
    </source>
</evidence>
<name>A0A9J7CMN7_MUSDO</name>
<dbReference type="VEuPathDB" id="VectorBase:MDOMA2_010628"/>
<organism evidence="4 5">
    <name type="scientific">Musca domestica</name>
    <name type="common">House fly</name>
    <dbReference type="NCBI Taxonomy" id="7370"/>
    <lineage>
        <taxon>Eukaryota</taxon>
        <taxon>Metazoa</taxon>
        <taxon>Ecdysozoa</taxon>
        <taxon>Arthropoda</taxon>
        <taxon>Hexapoda</taxon>
        <taxon>Insecta</taxon>
        <taxon>Pterygota</taxon>
        <taxon>Neoptera</taxon>
        <taxon>Endopterygota</taxon>
        <taxon>Diptera</taxon>
        <taxon>Brachycera</taxon>
        <taxon>Muscomorpha</taxon>
        <taxon>Muscoidea</taxon>
        <taxon>Muscidae</taxon>
        <taxon>Musca</taxon>
    </lineage>
</organism>
<sequence length="274" mass="31354">MDQTVDLAAKVEELIKLTNSLKQEISVLKGNDVNVKVDELEKEMTDLKNEINELKYGLMKQNAKILAIIHELSESKKIQVMGNLAILRDSTKSKSSEEAIHKKVVNFSKMFPLGTLDDLDKLEKLLSIGKNNEDEVVLILQRLLLPKGVAKNLKFVLSDNIIVQSNLEGIHGKKRLLNYQRFIDAVYQAVYKNGYSINTFLSDFRRGLRCVKNRNSKIRCRRVKKRSSKYDEDSNNADDDYGDEDEDEFMDDEEQSNSQLESIIKTEDNSVFGD</sequence>
<dbReference type="InterPro" id="IPR032071">
    <property type="entry name" value="DUF4806"/>
</dbReference>
<evidence type="ECO:0000313" key="4">
    <source>
        <dbReference type="Proteomes" id="UP001652621"/>
    </source>
</evidence>
<dbReference type="Proteomes" id="UP001652621">
    <property type="component" value="Unplaced"/>
</dbReference>
<feature type="compositionally biased region" description="Acidic residues" evidence="2">
    <location>
        <begin position="233"/>
        <end position="255"/>
    </location>
</feature>
<feature type="region of interest" description="Disordered" evidence="2">
    <location>
        <begin position="225"/>
        <end position="274"/>
    </location>
</feature>
<keyword evidence="4" id="KW-1185">Reference proteome</keyword>
<feature type="coiled-coil region" evidence="1">
    <location>
        <begin position="30"/>
        <end position="57"/>
    </location>
</feature>
<gene>
    <name evidence="5" type="primary">LOC101897156</name>
</gene>
<accession>A0A9J7CMN7</accession>
<protein>
    <submittedName>
        <fullName evidence="5">Uncharacterized protein LOC101897156</fullName>
    </submittedName>
</protein>
<dbReference type="OrthoDB" id="7853427at2759"/>
<feature type="domain" description="DUF4806" evidence="3">
    <location>
        <begin position="111"/>
        <end position="189"/>
    </location>
</feature>
<keyword evidence="1" id="KW-0175">Coiled coil</keyword>
<evidence type="ECO:0000259" key="3">
    <source>
        <dbReference type="Pfam" id="PF16064"/>
    </source>
</evidence>
<reference evidence="5" key="1">
    <citation type="submission" date="2025-08" db="UniProtKB">
        <authorList>
            <consortium name="RefSeq"/>
        </authorList>
    </citation>
    <scope>IDENTIFICATION</scope>
    <source>
        <strain evidence="5">Aabys</strain>
        <tissue evidence="5">Whole body</tissue>
    </source>
</reference>
<dbReference type="VEuPathDB" id="VectorBase:MDOA014693"/>
<proteinExistence type="predicted"/>